<protein>
    <submittedName>
        <fullName evidence="1">Uncharacterized protein</fullName>
    </submittedName>
</protein>
<proteinExistence type="predicted"/>
<organism evidence="1">
    <name type="scientific">bioreactor metagenome</name>
    <dbReference type="NCBI Taxonomy" id="1076179"/>
    <lineage>
        <taxon>unclassified sequences</taxon>
        <taxon>metagenomes</taxon>
        <taxon>ecological metagenomes</taxon>
    </lineage>
</organism>
<comment type="caution">
    <text evidence="1">The sequence shown here is derived from an EMBL/GenBank/DDBJ whole genome shotgun (WGS) entry which is preliminary data.</text>
</comment>
<reference evidence="1" key="1">
    <citation type="submission" date="2019-08" db="EMBL/GenBank/DDBJ databases">
        <authorList>
            <person name="Kucharzyk K."/>
            <person name="Murdoch R.W."/>
            <person name="Higgins S."/>
            <person name="Loffler F."/>
        </authorList>
    </citation>
    <scope>NUCLEOTIDE SEQUENCE</scope>
</reference>
<gene>
    <name evidence="1" type="ORF">SDC9_194318</name>
</gene>
<name>A0A645I5Y4_9ZZZZ</name>
<dbReference type="EMBL" id="VSSQ01107619">
    <property type="protein sequence ID" value="MPN46721.1"/>
    <property type="molecule type" value="Genomic_DNA"/>
</dbReference>
<dbReference type="AlphaFoldDB" id="A0A645I5Y4"/>
<accession>A0A645I5Y4</accession>
<sequence length="72" mass="8430">MKFADGKISRNRIDRQRIASVFAQINAHIADAGRLQIDIELRQRLQDGRDQLRNSDMCVELILRQLRLIDLK</sequence>
<evidence type="ECO:0000313" key="1">
    <source>
        <dbReference type="EMBL" id="MPN46721.1"/>
    </source>
</evidence>